<reference evidence="1" key="1">
    <citation type="submission" date="2018-02" db="EMBL/GenBank/DDBJ databases">
        <title>The genomes of Aspergillus section Nigri reveals drivers in fungal speciation.</title>
        <authorList>
            <consortium name="DOE Joint Genome Institute"/>
            <person name="Vesth T.C."/>
            <person name="Nybo J."/>
            <person name="Theobald S."/>
            <person name="Brandl J."/>
            <person name="Frisvad J.C."/>
            <person name="Nielsen K.F."/>
            <person name="Lyhne E.K."/>
            <person name="Kogle M.E."/>
            <person name="Kuo A."/>
            <person name="Riley R."/>
            <person name="Clum A."/>
            <person name="Nolan M."/>
            <person name="Lipzen A."/>
            <person name="Salamov A."/>
            <person name="Henrissat B."/>
            <person name="Wiebenga A."/>
            <person name="De vries R.P."/>
            <person name="Grigoriev I.V."/>
            <person name="Mortensen U.H."/>
            <person name="Andersen M.R."/>
            <person name="Baker S.E."/>
        </authorList>
    </citation>
    <scope>NUCLEOTIDE SEQUENCE</scope>
    <source>
        <strain evidence="1">CBS 621.78</strain>
    </source>
</reference>
<protein>
    <submittedName>
        <fullName evidence="1">Uncharacterized protein</fullName>
    </submittedName>
</protein>
<accession>A0ACD1FWR6</accession>
<keyword evidence="2" id="KW-1185">Reference proteome</keyword>
<dbReference type="Proteomes" id="UP000249057">
    <property type="component" value="Unassembled WGS sequence"/>
</dbReference>
<proteinExistence type="predicted"/>
<evidence type="ECO:0000313" key="2">
    <source>
        <dbReference type="Proteomes" id="UP000249057"/>
    </source>
</evidence>
<dbReference type="EMBL" id="KZ825389">
    <property type="protein sequence ID" value="RAH41384.1"/>
    <property type="molecule type" value="Genomic_DNA"/>
</dbReference>
<evidence type="ECO:0000313" key="1">
    <source>
        <dbReference type="EMBL" id="RAH41384.1"/>
    </source>
</evidence>
<sequence length="131" mass="14959">MSALTVRSLQVPVRDVAWVTWTSSTLQIWEMVYDEILEEILEEDSSTSEFKPPSRSRLEYRRVSPVKTRSRFAVVAACRPSTLMMAMIPTRLVDGNLEGPVFLPHLHRPYRKRKPHAPKGSHGSIAHKCAF</sequence>
<name>A0ACD1FWR6_9EURO</name>
<organism evidence="1 2">
    <name type="scientific">Aspergillus brunneoviolaceus CBS 621.78</name>
    <dbReference type="NCBI Taxonomy" id="1450534"/>
    <lineage>
        <taxon>Eukaryota</taxon>
        <taxon>Fungi</taxon>
        <taxon>Dikarya</taxon>
        <taxon>Ascomycota</taxon>
        <taxon>Pezizomycotina</taxon>
        <taxon>Eurotiomycetes</taxon>
        <taxon>Eurotiomycetidae</taxon>
        <taxon>Eurotiales</taxon>
        <taxon>Aspergillaceae</taxon>
        <taxon>Aspergillus</taxon>
        <taxon>Aspergillus subgen. Circumdati</taxon>
    </lineage>
</organism>
<gene>
    <name evidence="1" type="ORF">BO95DRAFT_435840</name>
</gene>